<dbReference type="GO" id="GO:0005615">
    <property type="term" value="C:extracellular space"/>
    <property type="evidence" value="ECO:0007669"/>
    <property type="project" value="TreeGrafter"/>
</dbReference>
<comment type="caution">
    <text evidence="15">The sequence shown here is derived from an EMBL/GenBank/DDBJ whole genome shotgun (WGS) entry which is preliminary data.</text>
</comment>
<proteinExistence type="inferred from homology"/>
<keyword evidence="5" id="KW-0479">Metal-binding</keyword>
<keyword evidence="3" id="KW-0121">Carboxypeptidase</keyword>
<evidence type="ECO:0000256" key="6">
    <source>
        <dbReference type="ARBA" id="ARBA00022729"/>
    </source>
</evidence>
<evidence type="ECO:0000256" key="4">
    <source>
        <dbReference type="ARBA" id="ARBA00022670"/>
    </source>
</evidence>
<keyword evidence="8" id="KW-0862">Zinc</keyword>
<dbReference type="EC" id="3.4.17.18" evidence="11"/>
<dbReference type="Proteomes" id="UP000180253">
    <property type="component" value="Unassembled WGS sequence"/>
</dbReference>
<dbReference type="FunFam" id="3.40.630.10:FF:000084">
    <property type="entry name" value="Carboxypeptidase B2"/>
    <property type="match status" value="1"/>
</dbReference>
<evidence type="ECO:0000256" key="2">
    <source>
        <dbReference type="ARBA" id="ARBA00005988"/>
    </source>
</evidence>
<evidence type="ECO:0000256" key="13">
    <source>
        <dbReference type="SAM" id="SignalP"/>
    </source>
</evidence>
<dbReference type="InterPro" id="IPR013783">
    <property type="entry name" value="Ig-like_fold"/>
</dbReference>
<dbReference type="OrthoDB" id="9811296at2"/>
<keyword evidence="7" id="KW-0378">Hydrolase</keyword>
<dbReference type="Gene3D" id="3.40.630.10">
    <property type="entry name" value="Zn peptidases"/>
    <property type="match status" value="1"/>
</dbReference>
<dbReference type="PANTHER" id="PTHR11705">
    <property type="entry name" value="PROTEASE FAMILY M14 CARBOXYPEPTIDASE A,B"/>
    <property type="match status" value="1"/>
</dbReference>
<dbReference type="Pfam" id="PF00246">
    <property type="entry name" value="Peptidase_M14"/>
    <property type="match status" value="1"/>
</dbReference>
<keyword evidence="9" id="KW-0482">Metalloprotease</keyword>
<comment type="catalytic activity">
    <reaction evidence="10">
        <text>Releases a C-terminal residue, which may be hydrophobic or positively charged.</text>
        <dbReference type="EC" id="3.4.17.18"/>
    </reaction>
</comment>
<accession>A0A1S1N694</accession>
<feature type="signal peptide" evidence="13">
    <location>
        <begin position="1"/>
        <end position="19"/>
    </location>
</feature>
<protein>
    <recommendedName>
        <fullName evidence="11">carboxypeptidase T</fullName>
        <ecNumber evidence="11">3.4.17.18</ecNumber>
    </recommendedName>
</protein>
<sequence>MKLTSAMMLLALSITTSYATTQSNSKLPSNSDNTINTLKTYRILANSEQHSYQLAHEYHDALIDRQNSVVTLLLENHDVDELRERGYFVLPVEAKHALKNQPHLKQALQQETTAKTAQSIKVSSLNSQTGIPGFQCYPSVEETYQQAQDIATRYPHLASWQPIGSSWEKTQGLGGYDLNVLVLGKNNKKRKKPKPVVFMQSAIHAREYTTAATTLAFAQYLVDNYQNNTDVQWILQERDIHILFVANPDGRKQAETGLLWRKNTNDNYCADTPQRRGVDLNRNFSYEWFAIDNGSSGDQCASTYRGPVAASEPEVQAIERYVRSLFEDRRGDLPSDAAPLDTQGVFLDIHSAGGMILYPYDTTDEAAPNEPQLKQLAQRFAAFTGYRAIPGVQLYPADGTTMGLGYSELGVASFAFELGRTFFESCQSYQQEVLPNNLQALLYAAKIADAPYITPQGPEVLDLRISGAGSMAVPQGSELTLQARVSDEFLLAPDDGQIEPGQAIKKVRLRVKRHGRKFGRKVKLKPVDGVFDSPEEFISHSLNTRYWPNGKYTLIVQAQDRDGNWGVKATQQLTLDSSAPTPVAAPQADFITECEYGSCTLTATPESTPKEQLTYKWFIDNEDVPLHGPTVQFLGLKGTYTVKLEVENNYAQRNSTEKSFEMDGPVLPIVNVSYECEKLRCRFDASKSYDPDGSVAFYGWRINGEYVRSDEAVLEYEFDQAGEQKVEVIAVDNEYYFGLKVLYISVTD</sequence>
<evidence type="ECO:0000256" key="10">
    <source>
        <dbReference type="ARBA" id="ARBA00050859"/>
    </source>
</evidence>
<dbReference type="RefSeq" id="WP_070992493.1">
    <property type="nucleotide sequence ID" value="NZ_CBCSHD010000018.1"/>
</dbReference>
<evidence type="ECO:0000256" key="12">
    <source>
        <dbReference type="PROSITE-ProRule" id="PRU01379"/>
    </source>
</evidence>
<organism evidence="15 16">
    <name type="scientific">Pseudoalteromonas byunsanensis</name>
    <dbReference type="NCBI Taxonomy" id="327939"/>
    <lineage>
        <taxon>Bacteria</taxon>
        <taxon>Pseudomonadati</taxon>
        <taxon>Pseudomonadota</taxon>
        <taxon>Gammaproteobacteria</taxon>
        <taxon>Alteromonadales</taxon>
        <taxon>Pseudoalteromonadaceae</taxon>
        <taxon>Pseudoalteromonas</taxon>
    </lineage>
</organism>
<evidence type="ECO:0000256" key="11">
    <source>
        <dbReference type="ARBA" id="ARBA00066554"/>
    </source>
</evidence>
<dbReference type="SMART" id="SM00631">
    <property type="entry name" value="Zn_pept"/>
    <property type="match status" value="1"/>
</dbReference>
<dbReference type="Gene3D" id="2.60.40.10">
    <property type="entry name" value="Immunoglobulins"/>
    <property type="match status" value="2"/>
</dbReference>
<evidence type="ECO:0000256" key="7">
    <source>
        <dbReference type="ARBA" id="ARBA00022801"/>
    </source>
</evidence>
<dbReference type="EMBL" id="MNAN01000032">
    <property type="protein sequence ID" value="OHU94977.1"/>
    <property type="molecule type" value="Genomic_DNA"/>
</dbReference>
<evidence type="ECO:0000256" key="5">
    <source>
        <dbReference type="ARBA" id="ARBA00022723"/>
    </source>
</evidence>
<dbReference type="InterPro" id="IPR000834">
    <property type="entry name" value="Peptidase_M14"/>
</dbReference>
<reference evidence="15 16" key="1">
    <citation type="submission" date="2016-10" db="EMBL/GenBank/DDBJ databases">
        <title>Pseudoalteromonas amylolytica sp. nov., isolated from the surface seawater.</title>
        <authorList>
            <person name="Wu Y.-H."/>
            <person name="Cheng H."/>
            <person name="Jin X.-B."/>
            <person name="Wang C.-S."/>
            <person name="Xu X.-W."/>
        </authorList>
    </citation>
    <scope>NUCLEOTIDE SEQUENCE [LARGE SCALE GENOMIC DNA]</scope>
    <source>
        <strain evidence="15 16">JCM 12483</strain>
    </source>
</reference>
<dbReference type="PANTHER" id="PTHR11705:SF119">
    <property type="entry name" value="OS02G0119300 PROTEIN"/>
    <property type="match status" value="1"/>
</dbReference>
<dbReference type="SUPFAM" id="SSF53187">
    <property type="entry name" value="Zn-dependent exopeptidases"/>
    <property type="match status" value="1"/>
</dbReference>
<dbReference type="GO" id="GO:0008270">
    <property type="term" value="F:zinc ion binding"/>
    <property type="evidence" value="ECO:0007669"/>
    <property type="project" value="InterPro"/>
</dbReference>
<dbReference type="STRING" id="327939.BIW53_13250"/>
<feature type="domain" description="Peptidase M14" evidence="14">
    <location>
        <begin position="136"/>
        <end position="448"/>
    </location>
</feature>
<name>A0A1S1N694_9GAMM</name>
<dbReference type="AlphaFoldDB" id="A0A1S1N694"/>
<dbReference type="PRINTS" id="PR00765">
    <property type="entry name" value="CRBOXYPTASEA"/>
</dbReference>
<evidence type="ECO:0000256" key="8">
    <source>
        <dbReference type="ARBA" id="ARBA00022833"/>
    </source>
</evidence>
<comment type="cofactor">
    <cofactor evidence="1">
        <name>Zn(2+)</name>
        <dbReference type="ChEBI" id="CHEBI:29105"/>
    </cofactor>
</comment>
<feature type="active site" description="Proton donor/acceptor" evidence="12">
    <location>
        <position position="417"/>
    </location>
</feature>
<evidence type="ECO:0000256" key="3">
    <source>
        <dbReference type="ARBA" id="ARBA00022645"/>
    </source>
</evidence>
<gene>
    <name evidence="15" type="ORF">BIW53_13250</name>
</gene>
<dbReference type="GO" id="GO:0006508">
    <property type="term" value="P:proteolysis"/>
    <property type="evidence" value="ECO:0007669"/>
    <property type="project" value="UniProtKB-KW"/>
</dbReference>
<keyword evidence="6 13" id="KW-0732">Signal</keyword>
<evidence type="ECO:0000259" key="14">
    <source>
        <dbReference type="PROSITE" id="PS52035"/>
    </source>
</evidence>
<dbReference type="GO" id="GO:0004181">
    <property type="term" value="F:metallocarboxypeptidase activity"/>
    <property type="evidence" value="ECO:0007669"/>
    <property type="project" value="InterPro"/>
</dbReference>
<keyword evidence="16" id="KW-1185">Reference proteome</keyword>
<evidence type="ECO:0000256" key="1">
    <source>
        <dbReference type="ARBA" id="ARBA00001947"/>
    </source>
</evidence>
<evidence type="ECO:0000313" key="15">
    <source>
        <dbReference type="EMBL" id="OHU94977.1"/>
    </source>
</evidence>
<evidence type="ECO:0000256" key="9">
    <source>
        <dbReference type="ARBA" id="ARBA00023049"/>
    </source>
</evidence>
<comment type="similarity">
    <text evidence="2 12">Belongs to the peptidase M14 family.</text>
</comment>
<feature type="chain" id="PRO_5010160369" description="carboxypeptidase T" evidence="13">
    <location>
        <begin position="20"/>
        <end position="748"/>
    </location>
</feature>
<keyword evidence="4" id="KW-0645">Protease</keyword>
<evidence type="ECO:0000313" key="16">
    <source>
        <dbReference type="Proteomes" id="UP000180253"/>
    </source>
</evidence>
<dbReference type="PROSITE" id="PS52035">
    <property type="entry name" value="PEPTIDASE_M14"/>
    <property type="match status" value="1"/>
</dbReference>